<dbReference type="EMBL" id="CP011026">
    <property type="protein sequence ID" value="ATC88344.1"/>
    <property type="molecule type" value="Genomic_DNA"/>
</dbReference>
<dbReference type="KEGG" id="part:PARC_b0094"/>
<gene>
    <name evidence="1" type="ORF">PARC_b0094</name>
</gene>
<proteinExistence type="predicted"/>
<organism evidence="1 2">
    <name type="scientific">Pseudoalteromonas arctica A 37-1-2</name>
    <dbReference type="NCBI Taxonomy" id="1117313"/>
    <lineage>
        <taxon>Bacteria</taxon>
        <taxon>Pseudomonadati</taxon>
        <taxon>Pseudomonadota</taxon>
        <taxon>Gammaproteobacteria</taxon>
        <taxon>Alteromonadales</taxon>
        <taxon>Pseudoalteromonadaceae</taxon>
        <taxon>Pseudoalteromonas</taxon>
    </lineage>
</organism>
<evidence type="ECO:0000313" key="1">
    <source>
        <dbReference type="EMBL" id="ATC88344.1"/>
    </source>
</evidence>
<protein>
    <submittedName>
        <fullName evidence="1">Uncharacterized protein</fullName>
    </submittedName>
</protein>
<dbReference type="Proteomes" id="UP000016505">
    <property type="component" value="Chromosome II"/>
</dbReference>
<accession>A0A290S849</accession>
<name>A0A290S849_9GAMM</name>
<reference evidence="1 2" key="1">
    <citation type="journal article" date="2012" name="J. Bacteriol.">
        <title>Genome sequences of type strains of seven species of the marine bacterium Pseudoalteromonas.</title>
        <authorList>
            <person name="Xie B.B."/>
            <person name="Shu Y.L."/>
            <person name="Qin Q.L."/>
            <person name="Rong J.C."/>
            <person name="Zhang X.Y."/>
            <person name="Chen X.L."/>
            <person name="Shi M."/>
            <person name="He H.L."/>
            <person name="Zhou B.C."/>
            <person name="Zhang Y.Z."/>
        </authorList>
    </citation>
    <scope>NUCLEOTIDE SEQUENCE [LARGE SCALE GENOMIC DNA]</scope>
    <source>
        <strain evidence="1 2">A 37-1-2</strain>
    </source>
</reference>
<sequence>MPEENKPPYNIASDFDVICCVVGAELARARSTASNYLS</sequence>
<dbReference type="AlphaFoldDB" id="A0A290S849"/>
<evidence type="ECO:0000313" key="2">
    <source>
        <dbReference type="Proteomes" id="UP000016505"/>
    </source>
</evidence>